<feature type="transmembrane region" description="Helical" evidence="12">
    <location>
        <begin position="145"/>
        <end position="166"/>
    </location>
</feature>
<feature type="transmembrane region" description="Helical" evidence="12">
    <location>
        <begin position="115"/>
        <end position="133"/>
    </location>
</feature>
<dbReference type="InterPro" id="IPR050450">
    <property type="entry name" value="COX15/CtaA_HemeA_synthase"/>
</dbReference>
<dbReference type="EMBL" id="SNVV01000004">
    <property type="protein sequence ID" value="TDN53797.1"/>
    <property type="molecule type" value="Genomic_DNA"/>
</dbReference>
<name>A0A4R6E761_9RHOO</name>
<dbReference type="GO" id="GO:0016491">
    <property type="term" value="F:oxidoreductase activity"/>
    <property type="evidence" value="ECO:0007669"/>
    <property type="project" value="UniProtKB-KW"/>
</dbReference>
<feature type="transmembrane region" description="Helical" evidence="12">
    <location>
        <begin position="178"/>
        <end position="197"/>
    </location>
</feature>
<evidence type="ECO:0000256" key="8">
    <source>
        <dbReference type="ARBA" id="ARBA00023133"/>
    </source>
</evidence>
<comment type="pathway">
    <text evidence="11">Porphyrin-containing compound metabolism.</text>
</comment>
<comment type="subcellular location">
    <subcellularLocation>
        <location evidence="1">Membrane</location>
        <topology evidence="1">Multi-pass membrane protein</topology>
    </subcellularLocation>
</comment>
<keyword evidence="10" id="KW-1015">Disulfide bond</keyword>
<keyword evidence="14" id="KW-1185">Reference proteome</keyword>
<dbReference type="InterPro" id="IPR003780">
    <property type="entry name" value="COX15/CtaA_fam"/>
</dbReference>
<keyword evidence="7" id="KW-0408">Iron</keyword>
<evidence type="ECO:0000256" key="12">
    <source>
        <dbReference type="SAM" id="Phobius"/>
    </source>
</evidence>
<dbReference type="RefSeq" id="WP_246034660.1">
    <property type="nucleotide sequence ID" value="NZ_SNVV01000004.1"/>
</dbReference>
<accession>A0A4R6E761</accession>
<reference evidence="13 14" key="1">
    <citation type="submission" date="2019-03" db="EMBL/GenBank/DDBJ databases">
        <title>Genomic Encyclopedia of Type Strains, Phase IV (KMG-IV): sequencing the most valuable type-strain genomes for metagenomic binning, comparative biology and taxonomic classification.</title>
        <authorList>
            <person name="Goeker M."/>
        </authorList>
    </citation>
    <scope>NUCLEOTIDE SEQUENCE [LARGE SCALE GENOMIC DNA]</scope>
    <source>
        <strain evidence="13 14">DSM 12121</strain>
    </source>
</reference>
<evidence type="ECO:0000256" key="2">
    <source>
        <dbReference type="ARBA" id="ARBA00022475"/>
    </source>
</evidence>
<evidence type="ECO:0000256" key="6">
    <source>
        <dbReference type="ARBA" id="ARBA00023002"/>
    </source>
</evidence>
<protein>
    <submittedName>
        <fullName evidence="13">Cytochrome c oxidase assembly protein subunit 15</fullName>
    </submittedName>
</protein>
<keyword evidence="3 12" id="KW-0812">Transmembrane</keyword>
<evidence type="ECO:0000256" key="5">
    <source>
        <dbReference type="ARBA" id="ARBA00022989"/>
    </source>
</evidence>
<dbReference type="GO" id="GO:0046872">
    <property type="term" value="F:metal ion binding"/>
    <property type="evidence" value="ECO:0007669"/>
    <property type="project" value="UniProtKB-KW"/>
</dbReference>
<keyword evidence="6" id="KW-0560">Oxidoreductase</keyword>
<sequence>MKAAAGGVMKAYRRCVFVALALTLIVVVAGAYVRLSDAGLGCPDWPGCYGQLSPHHAADDILAAHAADPYGPVSLAKAWKEMIHRYLAGGLGLLLIAIAVLAWRLRGEREGAARSAPVAALLLLAVVVLQGLLGKWTVTLLLKPAIVTAHLLGGMAVLGLLAWIALRASGVRRVAAAPATVAALRLGLLLLVGQIALGGWTSTNYAALACPDFPTCHGSLWPETDYRNAFHVVRELGMTADGEPLSFAALTAIHWMHRIGAALVGGFLLVVGWRLSRQSSSALMGAALIGGVLLQVTIGIANVLFSLPLGLAVAHNAGAALLLGILVWINHGFCLRTAPAGLRFRARPGLVRIGWSAAAHSHGQVLPFRPTAMRKRGHA</sequence>
<evidence type="ECO:0000256" key="1">
    <source>
        <dbReference type="ARBA" id="ARBA00004141"/>
    </source>
</evidence>
<keyword evidence="8" id="KW-0350">Heme biosynthesis</keyword>
<evidence type="ECO:0000313" key="14">
    <source>
        <dbReference type="Proteomes" id="UP000295129"/>
    </source>
</evidence>
<dbReference type="PANTHER" id="PTHR35457">
    <property type="entry name" value="HEME A SYNTHASE"/>
    <property type="match status" value="1"/>
</dbReference>
<gene>
    <name evidence="13" type="ORF">C7389_104151</name>
</gene>
<evidence type="ECO:0000256" key="9">
    <source>
        <dbReference type="ARBA" id="ARBA00023136"/>
    </source>
</evidence>
<feature type="transmembrane region" description="Helical" evidence="12">
    <location>
        <begin position="282"/>
        <end position="305"/>
    </location>
</feature>
<evidence type="ECO:0000256" key="10">
    <source>
        <dbReference type="ARBA" id="ARBA00023157"/>
    </source>
</evidence>
<proteinExistence type="predicted"/>
<keyword evidence="4" id="KW-0479">Metal-binding</keyword>
<dbReference type="AlphaFoldDB" id="A0A4R6E761"/>
<comment type="caution">
    <text evidence="13">The sequence shown here is derived from an EMBL/GenBank/DDBJ whole genome shotgun (WGS) entry which is preliminary data.</text>
</comment>
<keyword evidence="2" id="KW-1003">Cell membrane</keyword>
<feature type="transmembrane region" description="Helical" evidence="12">
    <location>
        <begin position="317"/>
        <end position="335"/>
    </location>
</feature>
<evidence type="ECO:0000256" key="4">
    <source>
        <dbReference type="ARBA" id="ARBA00022723"/>
    </source>
</evidence>
<feature type="transmembrane region" description="Helical" evidence="12">
    <location>
        <begin position="255"/>
        <end position="275"/>
    </location>
</feature>
<keyword evidence="5 12" id="KW-1133">Transmembrane helix</keyword>
<organism evidence="13 14">
    <name type="scientific">Azoarcus indigens</name>
    <dbReference type="NCBI Taxonomy" id="29545"/>
    <lineage>
        <taxon>Bacteria</taxon>
        <taxon>Pseudomonadati</taxon>
        <taxon>Pseudomonadota</taxon>
        <taxon>Betaproteobacteria</taxon>
        <taxon>Rhodocyclales</taxon>
        <taxon>Zoogloeaceae</taxon>
        <taxon>Azoarcus</taxon>
    </lineage>
</organism>
<dbReference type="GO" id="GO:0006784">
    <property type="term" value="P:heme A biosynthetic process"/>
    <property type="evidence" value="ECO:0007669"/>
    <property type="project" value="InterPro"/>
</dbReference>
<dbReference type="PANTHER" id="PTHR35457:SF1">
    <property type="entry name" value="HEME A SYNTHASE"/>
    <property type="match status" value="1"/>
</dbReference>
<evidence type="ECO:0000256" key="3">
    <source>
        <dbReference type="ARBA" id="ARBA00022692"/>
    </source>
</evidence>
<dbReference type="GO" id="GO:0016020">
    <property type="term" value="C:membrane"/>
    <property type="evidence" value="ECO:0007669"/>
    <property type="project" value="UniProtKB-SubCell"/>
</dbReference>
<evidence type="ECO:0000256" key="7">
    <source>
        <dbReference type="ARBA" id="ARBA00023004"/>
    </source>
</evidence>
<evidence type="ECO:0000313" key="13">
    <source>
        <dbReference type="EMBL" id="TDN53797.1"/>
    </source>
</evidence>
<keyword evidence="9 12" id="KW-0472">Membrane</keyword>
<dbReference type="Pfam" id="PF02628">
    <property type="entry name" value="COX15-CtaA"/>
    <property type="match status" value="1"/>
</dbReference>
<dbReference type="Proteomes" id="UP000295129">
    <property type="component" value="Unassembled WGS sequence"/>
</dbReference>
<feature type="transmembrane region" description="Helical" evidence="12">
    <location>
        <begin position="83"/>
        <end position="103"/>
    </location>
</feature>
<evidence type="ECO:0000256" key="11">
    <source>
        <dbReference type="ARBA" id="ARBA00023444"/>
    </source>
</evidence>